<dbReference type="InterPro" id="IPR008921">
    <property type="entry name" value="DNA_pol3_clamp-load_cplx_C"/>
</dbReference>
<dbReference type="STRING" id="392015.SAMN05421543_114100"/>
<dbReference type="SUPFAM" id="SSF52540">
    <property type="entry name" value="P-loop containing nucleoside triphosphate hydrolases"/>
    <property type="match status" value="1"/>
</dbReference>
<dbReference type="PANTHER" id="PTHR13779">
    <property type="entry name" value="WERNER HELICASE-INTERACTING PROTEIN 1 FAMILY MEMBER"/>
    <property type="match status" value="1"/>
</dbReference>
<dbReference type="CDD" id="cd18139">
    <property type="entry name" value="HLD_clamp_RarA"/>
    <property type="match status" value="1"/>
</dbReference>
<dbReference type="SUPFAM" id="SSF48019">
    <property type="entry name" value="post-AAA+ oligomerization domain-like"/>
    <property type="match status" value="1"/>
</dbReference>
<dbReference type="Pfam" id="PF16193">
    <property type="entry name" value="AAA_assoc_2"/>
    <property type="match status" value="1"/>
</dbReference>
<keyword evidence="4" id="KW-0067">ATP-binding</keyword>
<dbReference type="InterPro" id="IPR021886">
    <property type="entry name" value="MgsA_C"/>
</dbReference>
<dbReference type="RefSeq" id="WP_074953775.1">
    <property type="nucleotide sequence ID" value="NZ_FPBV01000014.1"/>
</dbReference>
<dbReference type="Proteomes" id="UP000183508">
    <property type="component" value="Unassembled WGS sequence"/>
</dbReference>
<dbReference type="OrthoDB" id="9778364at2"/>
<name>A0A1I7K9W0_9BACL</name>
<dbReference type="GO" id="GO:0000731">
    <property type="term" value="P:DNA synthesis involved in DNA repair"/>
    <property type="evidence" value="ECO:0007669"/>
    <property type="project" value="TreeGrafter"/>
</dbReference>
<dbReference type="InterPro" id="IPR003593">
    <property type="entry name" value="AAA+_ATPase"/>
</dbReference>
<dbReference type="EMBL" id="FPBV01000014">
    <property type="protein sequence ID" value="SFU94202.1"/>
    <property type="molecule type" value="Genomic_DNA"/>
</dbReference>
<dbReference type="GO" id="GO:0017116">
    <property type="term" value="F:single-stranded DNA helicase activity"/>
    <property type="evidence" value="ECO:0007669"/>
    <property type="project" value="TreeGrafter"/>
</dbReference>
<evidence type="ECO:0000313" key="7">
    <source>
        <dbReference type="Proteomes" id="UP000183508"/>
    </source>
</evidence>
<accession>A0A1I7K9W0</accession>
<dbReference type="GO" id="GO:0003677">
    <property type="term" value="F:DNA binding"/>
    <property type="evidence" value="ECO:0007669"/>
    <property type="project" value="InterPro"/>
</dbReference>
<organism evidence="6 7">
    <name type="scientific">Alicyclobacillus macrosporangiidus</name>
    <dbReference type="NCBI Taxonomy" id="392015"/>
    <lineage>
        <taxon>Bacteria</taxon>
        <taxon>Bacillati</taxon>
        <taxon>Bacillota</taxon>
        <taxon>Bacilli</taxon>
        <taxon>Bacillales</taxon>
        <taxon>Alicyclobacillaceae</taxon>
        <taxon>Alicyclobacillus</taxon>
    </lineage>
</organism>
<evidence type="ECO:0000256" key="4">
    <source>
        <dbReference type="ARBA" id="ARBA00022840"/>
    </source>
</evidence>
<dbReference type="FunFam" id="1.10.8.60:FF:000029">
    <property type="entry name" value="Replication-associated recombination protein A"/>
    <property type="match status" value="1"/>
</dbReference>
<dbReference type="FunFam" id="3.40.50.300:FF:000345">
    <property type="entry name" value="AAA family ATPase"/>
    <property type="match status" value="1"/>
</dbReference>
<evidence type="ECO:0000259" key="5">
    <source>
        <dbReference type="SMART" id="SM00382"/>
    </source>
</evidence>
<dbReference type="Pfam" id="PF12002">
    <property type="entry name" value="MgsA_C"/>
    <property type="match status" value="1"/>
</dbReference>
<dbReference type="Pfam" id="PF00004">
    <property type="entry name" value="AAA"/>
    <property type="match status" value="1"/>
</dbReference>
<dbReference type="InterPro" id="IPR027417">
    <property type="entry name" value="P-loop_NTPase"/>
</dbReference>
<comment type="similarity">
    <text evidence="1">Belongs to the AAA ATPase family. RarA/MGS1/WRNIP1 subfamily.</text>
</comment>
<keyword evidence="7" id="KW-1185">Reference proteome</keyword>
<dbReference type="SMART" id="SM00382">
    <property type="entry name" value="AAA"/>
    <property type="match status" value="1"/>
</dbReference>
<dbReference type="InterPro" id="IPR003959">
    <property type="entry name" value="ATPase_AAA_core"/>
</dbReference>
<gene>
    <name evidence="6" type="ORF">SAMN05421543_114100</name>
</gene>
<dbReference type="Gene3D" id="1.10.3710.10">
    <property type="entry name" value="DNA polymerase III clamp loader subunits, C-terminal domain"/>
    <property type="match status" value="1"/>
</dbReference>
<evidence type="ECO:0000256" key="2">
    <source>
        <dbReference type="ARBA" id="ARBA00020776"/>
    </source>
</evidence>
<dbReference type="FunFam" id="1.20.272.10:FF:000001">
    <property type="entry name" value="Putative AAA family ATPase"/>
    <property type="match status" value="1"/>
</dbReference>
<dbReference type="PANTHER" id="PTHR13779:SF7">
    <property type="entry name" value="ATPASE WRNIP1"/>
    <property type="match status" value="1"/>
</dbReference>
<proteinExistence type="inferred from homology"/>
<evidence type="ECO:0000313" key="6">
    <source>
        <dbReference type="EMBL" id="SFU94202.1"/>
    </source>
</evidence>
<keyword evidence="3" id="KW-0547">Nucleotide-binding</keyword>
<evidence type="ECO:0000256" key="3">
    <source>
        <dbReference type="ARBA" id="ARBA00022741"/>
    </source>
</evidence>
<dbReference type="eggNOG" id="COG2256">
    <property type="taxonomic scope" value="Bacteria"/>
</dbReference>
<dbReference type="GO" id="GO:0005524">
    <property type="term" value="F:ATP binding"/>
    <property type="evidence" value="ECO:0007669"/>
    <property type="project" value="UniProtKB-KW"/>
</dbReference>
<sequence>MDLFEAQAQREQELEAPLAHRMRPRTLDEVVGQAHVVGPGSSLRRAIETDRLRSVIFYGPPGTGKTTLAHVIARATKARFASLNAVSSGVADIRHVIEQAKEERRLYGRRTVLFIDEIHRFNKAQQDALLPFVERGLVTLIGATTENPYVQVNAALVSRSQVYRLDPLDAADIRQLLERALADRERGLGAYDATVTDAALDVIVRFAAGDARRALNALELAVTTAPVGADGRVEVDEDQARAAIQQRQVVYDTGGDEHYDTISAFIKSVRGSDADAAILWLAKMLTAGEDPMFIARRLVILAAEDIGLADPQALPLAVAAMHAVQAIGMPEGRIPLAEATAYLARAPKSNAAYRAINEAMQDVAQGLPLTVPPHLRGTGYRGAEQLGSGIGYRYPHDYPGHWVEQDYWPVGVAPRKYLREDLQQQEAHREATP</sequence>
<reference evidence="7" key="1">
    <citation type="submission" date="2016-10" db="EMBL/GenBank/DDBJ databases">
        <authorList>
            <person name="Varghese N."/>
        </authorList>
    </citation>
    <scope>NUCLEOTIDE SEQUENCE [LARGE SCALE GENOMIC DNA]</scope>
    <source>
        <strain evidence="7">DSM 17980</strain>
    </source>
</reference>
<feature type="domain" description="AAA+ ATPase" evidence="5">
    <location>
        <begin position="51"/>
        <end position="168"/>
    </location>
</feature>
<dbReference type="InterPro" id="IPR051314">
    <property type="entry name" value="AAA_ATPase_RarA/MGS1/WRNIP1"/>
</dbReference>
<dbReference type="InterPro" id="IPR032423">
    <property type="entry name" value="AAA_assoc_2"/>
</dbReference>
<evidence type="ECO:0000256" key="1">
    <source>
        <dbReference type="ARBA" id="ARBA00008959"/>
    </source>
</evidence>
<dbReference type="Gene3D" id="1.10.8.60">
    <property type="match status" value="1"/>
</dbReference>
<dbReference type="GO" id="GO:0008047">
    <property type="term" value="F:enzyme activator activity"/>
    <property type="evidence" value="ECO:0007669"/>
    <property type="project" value="TreeGrafter"/>
</dbReference>
<dbReference type="GO" id="GO:0006261">
    <property type="term" value="P:DNA-templated DNA replication"/>
    <property type="evidence" value="ECO:0007669"/>
    <property type="project" value="TreeGrafter"/>
</dbReference>
<dbReference type="CDD" id="cd00009">
    <property type="entry name" value="AAA"/>
    <property type="match status" value="1"/>
</dbReference>
<dbReference type="Gene3D" id="1.20.272.10">
    <property type="match status" value="1"/>
</dbReference>
<dbReference type="AlphaFoldDB" id="A0A1I7K9W0"/>
<protein>
    <recommendedName>
        <fullName evidence="2">Replication-associated recombination protein A</fullName>
    </recommendedName>
</protein>
<dbReference type="GO" id="GO:0016887">
    <property type="term" value="F:ATP hydrolysis activity"/>
    <property type="evidence" value="ECO:0007669"/>
    <property type="project" value="InterPro"/>
</dbReference>
<dbReference type="Gene3D" id="3.40.50.300">
    <property type="entry name" value="P-loop containing nucleotide triphosphate hydrolases"/>
    <property type="match status" value="1"/>
</dbReference>